<proteinExistence type="predicted"/>
<dbReference type="Proteomes" id="UP001433508">
    <property type="component" value="Unassembled WGS sequence"/>
</dbReference>
<reference evidence="2" key="1">
    <citation type="journal article" date="2024" name="Front. Bioeng. Biotechnol.">
        <title>Genome-scale model development and genomic sequencing of the oleaginous clade Lipomyces.</title>
        <authorList>
            <person name="Czajka J.J."/>
            <person name="Han Y."/>
            <person name="Kim J."/>
            <person name="Mondo S.J."/>
            <person name="Hofstad B.A."/>
            <person name="Robles A."/>
            <person name="Haridas S."/>
            <person name="Riley R."/>
            <person name="LaButti K."/>
            <person name="Pangilinan J."/>
            <person name="Andreopoulos W."/>
            <person name="Lipzen A."/>
            <person name="Yan J."/>
            <person name="Wang M."/>
            <person name="Ng V."/>
            <person name="Grigoriev I.V."/>
            <person name="Spatafora J.W."/>
            <person name="Magnuson J.K."/>
            <person name="Baker S.E."/>
            <person name="Pomraning K.R."/>
        </authorList>
    </citation>
    <scope>NUCLEOTIDE SEQUENCE [LARGE SCALE GENOMIC DNA]</scope>
    <source>
        <strain evidence="2">CBS 7786</strain>
    </source>
</reference>
<evidence type="ECO:0000313" key="1">
    <source>
        <dbReference type="EMBL" id="KAK9239562.1"/>
    </source>
</evidence>
<accession>A0ACC3T6H7</accession>
<gene>
    <name evidence="1" type="ORF">V1525DRAFT_397789</name>
</gene>
<keyword evidence="2" id="KW-1185">Reference proteome</keyword>
<evidence type="ECO:0000313" key="2">
    <source>
        <dbReference type="Proteomes" id="UP001433508"/>
    </source>
</evidence>
<feature type="non-terminal residue" evidence="1">
    <location>
        <position position="453"/>
    </location>
</feature>
<dbReference type="EMBL" id="MU971345">
    <property type="protein sequence ID" value="KAK9239562.1"/>
    <property type="molecule type" value="Genomic_DNA"/>
</dbReference>
<organism evidence="1 2">
    <name type="scientific">Lipomyces kononenkoae</name>
    <name type="common">Yeast</name>
    <dbReference type="NCBI Taxonomy" id="34357"/>
    <lineage>
        <taxon>Eukaryota</taxon>
        <taxon>Fungi</taxon>
        <taxon>Dikarya</taxon>
        <taxon>Ascomycota</taxon>
        <taxon>Saccharomycotina</taxon>
        <taxon>Lipomycetes</taxon>
        <taxon>Lipomycetales</taxon>
        <taxon>Lipomycetaceae</taxon>
        <taxon>Lipomyces</taxon>
    </lineage>
</organism>
<comment type="caution">
    <text evidence="1">The sequence shown here is derived from an EMBL/GenBank/DDBJ whole genome shotgun (WGS) entry which is preliminary data.</text>
</comment>
<protein>
    <submittedName>
        <fullName evidence="1">HotDog domain-containing protein</fullName>
    </submittedName>
</protein>
<name>A0ACC3T6H7_LIPKO</name>
<sequence>MAVKVAPVRRAIAVVSARTFSTSTISRFANTRTLQFTPQVNRSPASPMRRTVTWLEALHAREEGRPAITALGKGGSDFNKPSEILERSMDDSYTSILLPFKQDEWLLDAYVNSSGRLRIGQIFQDLDALAGVIAYKHCAPAEPTIVTASVDRISLLRRLTALDDVELSGNVTWTGRSSMEITIKARTVPDNGIFLTANFTFVARHPVTGKSFPINKLVPGNEAERHTFERAESYNAAKKKAAKDGGLLTSPPNAEEADIIHAMWLRQRAYFDPNSGLDLPTDVIPMNDSMMHSTMLMQPQYRNRHSYMIFGGYLLRQTFELAYCCAAAFSHGQPHFISLDQTTFRSPVPVGSVLYLTATVAYTQHQPKSATGSPAGTFVQVRVDTTVRDIEHGTAEDSGSFTYTYFVENKKVSVLPVSYAEAMEYLDGRRKAIESRNFGDALKGLEVLDSAVT</sequence>